<evidence type="ECO:0000256" key="4">
    <source>
        <dbReference type="ARBA" id="ARBA00022630"/>
    </source>
</evidence>
<keyword evidence="3 9" id="KW-0489">Methyltransferase</keyword>
<dbReference type="GO" id="GO:0030488">
    <property type="term" value="P:tRNA methylation"/>
    <property type="evidence" value="ECO:0007669"/>
    <property type="project" value="TreeGrafter"/>
</dbReference>
<keyword evidence="7" id="KW-0521">NADP</keyword>
<sequence>MTPVTVIGAGLAGCECAWQLAGRGIPVRLIEMKPKKMTPAHVSENFAELVCSNSLRSDELTNAVGLLKEELRRLDSVVLASADHNRVAAGGALAVDREAFAREITERICAHPNITVERAEADAIPDGEVVIATGPLTSDAMAAEIQRLCPEFDLHFYDAVAPIVTLESVDMDSAFFASRYDKGTADYVNCPMDQAEYTAFVQELRSAKEAPIHGFDDGAVFEGCMPVEVMARRGEDTLRYGPLKPVGLRDPRTGRDNYAVVQLRRDNAEGTLYNIVGFQTHLTFGEQKRVFSMIPALRNAEFVRYGVMHRNTYLNSPQLLDRYYRLRRDPRIRFAGQMTGVEGYVESCASGALVGIETAAQLLGLPPVDFPQETAIGALSLYISGGSVGDFQPMNINFGIITPLDHRVRGKRNKNAEISARSLQILDGLKQKEVFHL</sequence>
<evidence type="ECO:0000256" key="1">
    <source>
        <dbReference type="ARBA" id="ARBA00001974"/>
    </source>
</evidence>
<dbReference type="PANTHER" id="PTHR11806">
    <property type="entry name" value="GLUCOSE INHIBITED DIVISION PROTEIN A"/>
    <property type="match status" value="1"/>
</dbReference>
<dbReference type="InterPro" id="IPR040131">
    <property type="entry name" value="MnmG_N"/>
</dbReference>
<dbReference type="GO" id="GO:0047151">
    <property type="term" value="F:tRNA (uracil(54)-C5)-methyltransferase activity, 5,10-methylenetetrahydrofolate-dependent"/>
    <property type="evidence" value="ECO:0007669"/>
    <property type="project" value="InterPro"/>
</dbReference>
<dbReference type="Pfam" id="PF01134">
    <property type="entry name" value="GIDA"/>
    <property type="match status" value="1"/>
</dbReference>
<dbReference type="PANTHER" id="PTHR11806:SF2">
    <property type="entry name" value="METHYLENETETRAHYDROFOLATE--TRNA-(URACIL-5-)-METHYLTRANSFERASE TRMFO"/>
    <property type="match status" value="1"/>
</dbReference>
<dbReference type="EMBL" id="AJWY01006705">
    <property type="protein sequence ID" value="EKC66097.1"/>
    <property type="molecule type" value="Genomic_DNA"/>
</dbReference>
<dbReference type="GO" id="GO:0050660">
    <property type="term" value="F:flavin adenine dinucleotide binding"/>
    <property type="evidence" value="ECO:0007669"/>
    <property type="project" value="InterPro"/>
</dbReference>
<accession>K1SZP0</accession>
<gene>
    <name evidence="9" type="ORF">LEA_09982</name>
</gene>
<name>K1SZP0_9ZZZZ</name>
<dbReference type="GO" id="GO:0005829">
    <property type="term" value="C:cytosol"/>
    <property type="evidence" value="ECO:0007669"/>
    <property type="project" value="TreeGrafter"/>
</dbReference>
<evidence type="ECO:0000256" key="6">
    <source>
        <dbReference type="ARBA" id="ARBA00022827"/>
    </source>
</evidence>
<evidence type="ECO:0000256" key="5">
    <source>
        <dbReference type="ARBA" id="ARBA00022679"/>
    </source>
</evidence>
<evidence type="ECO:0000256" key="7">
    <source>
        <dbReference type="ARBA" id="ARBA00022857"/>
    </source>
</evidence>
<comment type="cofactor">
    <cofactor evidence="1">
        <name>FAD</name>
        <dbReference type="ChEBI" id="CHEBI:57692"/>
    </cofactor>
</comment>
<evidence type="ECO:0000256" key="2">
    <source>
        <dbReference type="ARBA" id="ARBA00022490"/>
    </source>
</evidence>
<evidence type="ECO:0000259" key="8">
    <source>
        <dbReference type="Pfam" id="PF01134"/>
    </source>
</evidence>
<organism evidence="9">
    <name type="scientific">human gut metagenome</name>
    <dbReference type="NCBI Taxonomy" id="408170"/>
    <lineage>
        <taxon>unclassified sequences</taxon>
        <taxon>metagenomes</taxon>
        <taxon>organismal metagenomes</taxon>
    </lineage>
</organism>
<dbReference type="NCBIfam" id="NF003739">
    <property type="entry name" value="PRK05335.1"/>
    <property type="match status" value="1"/>
</dbReference>
<keyword evidence="6" id="KW-0274">FAD</keyword>
<dbReference type="HAMAP" id="MF_01037">
    <property type="entry name" value="TrmFO"/>
    <property type="match status" value="1"/>
</dbReference>
<dbReference type="InterPro" id="IPR002218">
    <property type="entry name" value="MnmG-rel"/>
</dbReference>
<dbReference type="NCBIfam" id="TIGR00137">
    <property type="entry name" value="gid_trmFO"/>
    <property type="match status" value="1"/>
</dbReference>
<proteinExistence type="inferred from homology"/>
<evidence type="ECO:0000256" key="3">
    <source>
        <dbReference type="ARBA" id="ARBA00022603"/>
    </source>
</evidence>
<keyword evidence="5 9" id="KW-0808">Transferase</keyword>
<protein>
    <submittedName>
        <fullName evidence="9">tRNA:M(5)U-54 methyltransferase</fullName>
    </submittedName>
</protein>
<dbReference type="Gene3D" id="3.50.50.60">
    <property type="entry name" value="FAD/NAD(P)-binding domain"/>
    <property type="match status" value="2"/>
</dbReference>
<dbReference type="InterPro" id="IPR036188">
    <property type="entry name" value="FAD/NAD-bd_sf"/>
</dbReference>
<evidence type="ECO:0000313" key="9">
    <source>
        <dbReference type="EMBL" id="EKC66097.1"/>
    </source>
</evidence>
<keyword evidence="2" id="KW-0963">Cytoplasm</keyword>
<dbReference type="InterPro" id="IPR004417">
    <property type="entry name" value="TrmFO"/>
</dbReference>
<dbReference type="SUPFAM" id="SSF51905">
    <property type="entry name" value="FAD/NAD(P)-binding domain"/>
    <property type="match status" value="1"/>
</dbReference>
<feature type="domain" description="MnmG N-terminal" evidence="8">
    <location>
        <begin position="4"/>
        <end position="364"/>
    </location>
</feature>
<dbReference type="AlphaFoldDB" id="K1SZP0"/>
<keyword evidence="4" id="KW-0285">Flavoprotein</keyword>
<dbReference type="GO" id="GO:0002098">
    <property type="term" value="P:tRNA wobble uridine modification"/>
    <property type="evidence" value="ECO:0007669"/>
    <property type="project" value="TreeGrafter"/>
</dbReference>
<comment type="caution">
    <text evidence="9">The sequence shown here is derived from an EMBL/GenBank/DDBJ whole genome shotgun (WGS) entry which is preliminary data.</text>
</comment>
<reference evidence="9" key="1">
    <citation type="journal article" date="2013" name="Environ. Microbiol.">
        <title>Microbiota from the distal guts of lean and obese adolescents exhibit partial functional redundancy besides clear differences in community structure.</title>
        <authorList>
            <person name="Ferrer M."/>
            <person name="Ruiz A."/>
            <person name="Lanza F."/>
            <person name="Haange S.B."/>
            <person name="Oberbach A."/>
            <person name="Till H."/>
            <person name="Bargiela R."/>
            <person name="Campoy C."/>
            <person name="Segura M.T."/>
            <person name="Richter M."/>
            <person name="von Bergen M."/>
            <person name="Seifert J."/>
            <person name="Suarez A."/>
        </authorList>
    </citation>
    <scope>NUCLEOTIDE SEQUENCE</scope>
</reference>